<protein>
    <submittedName>
        <fullName evidence="2">Uncharacterized protein</fullName>
    </submittedName>
</protein>
<evidence type="ECO:0000313" key="2">
    <source>
        <dbReference type="EMBL" id="AQQ08581.1"/>
    </source>
</evidence>
<evidence type="ECO:0000256" key="1">
    <source>
        <dbReference type="SAM" id="MobiDB-lite"/>
    </source>
</evidence>
<dbReference type="InterPro" id="IPR011990">
    <property type="entry name" value="TPR-like_helical_dom_sf"/>
</dbReference>
<dbReference type="RefSeq" id="WP_077539029.1">
    <property type="nucleotide sequence ID" value="NZ_CP019633.1"/>
</dbReference>
<feature type="compositionally biased region" description="Acidic residues" evidence="1">
    <location>
        <begin position="69"/>
        <end position="87"/>
    </location>
</feature>
<name>A0A1Q2HMR4_9BACT</name>
<dbReference type="AlphaFoldDB" id="A0A1Q2HMR4"/>
<dbReference type="KEGG" id="pbu:L21SP3_00368"/>
<reference evidence="3" key="1">
    <citation type="submission" date="2017-02" db="EMBL/GenBank/DDBJ databases">
        <title>Comparative genomics and description of representatives of a novel lineage of planctomycetes thriving in anoxic sediments.</title>
        <authorList>
            <person name="Spring S."/>
            <person name="Bunk B."/>
            <person name="Sproer C."/>
            <person name="Klenk H.-P."/>
        </authorList>
    </citation>
    <scope>NUCLEOTIDE SEQUENCE [LARGE SCALE GENOMIC DNA]</scope>
    <source>
        <strain evidence="3">L21-RPul-D3</strain>
    </source>
</reference>
<dbReference type="Gene3D" id="1.25.40.10">
    <property type="entry name" value="Tetratricopeptide repeat domain"/>
    <property type="match status" value="2"/>
</dbReference>
<proteinExistence type="predicted"/>
<dbReference type="InterPro" id="IPR019734">
    <property type="entry name" value="TPR_rpt"/>
</dbReference>
<organism evidence="2 3">
    <name type="scientific">Sedimentisphaera cyanobacteriorum</name>
    <dbReference type="NCBI Taxonomy" id="1940790"/>
    <lineage>
        <taxon>Bacteria</taxon>
        <taxon>Pseudomonadati</taxon>
        <taxon>Planctomycetota</taxon>
        <taxon>Phycisphaerae</taxon>
        <taxon>Sedimentisphaerales</taxon>
        <taxon>Sedimentisphaeraceae</taxon>
        <taxon>Sedimentisphaera</taxon>
    </lineage>
</organism>
<evidence type="ECO:0000313" key="3">
    <source>
        <dbReference type="Proteomes" id="UP000188273"/>
    </source>
</evidence>
<keyword evidence="3" id="KW-1185">Reference proteome</keyword>
<sequence length="249" mass="28170">MFWNKDKNEKRLSKAQELMECDEYEKASEVLSEVIDSQEASGQTKAQGLLMRAHCRKWLATHCGDEIDPDFDPNDLGPEEAAPELSEEEKAGIRKAVEDLNAVMEIEDVPQEMLADALNERLKEYAQLGEYEKAIQDSDKILSMKNSSAGMTEAEIKHKQAEFYCCLEDFDKACEKLKEMINSDETPLPNLVKAIIHSAELNEDLNRIEAAKADYQRLIDMADNVTGLADISRNAALRIEELKNRQDAE</sequence>
<gene>
    <name evidence="2" type="ORF">L21SP3_00368</name>
</gene>
<feature type="region of interest" description="Disordered" evidence="1">
    <location>
        <begin position="69"/>
        <end position="89"/>
    </location>
</feature>
<dbReference type="OrthoDB" id="9905392at2"/>
<dbReference type="STRING" id="1940790.L21SP3_00368"/>
<dbReference type="EMBL" id="CP019633">
    <property type="protein sequence ID" value="AQQ08581.1"/>
    <property type="molecule type" value="Genomic_DNA"/>
</dbReference>
<dbReference type="SMART" id="SM00028">
    <property type="entry name" value="TPR"/>
    <property type="match status" value="3"/>
</dbReference>
<dbReference type="Proteomes" id="UP000188273">
    <property type="component" value="Chromosome"/>
</dbReference>
<accession>A0A1Q2HMR4</accession>
<dbReference type="Pfam" id="PF13181">
    <property type="entry name" value="TPR_8"/>
    <property type="match status" value="2"/>
</dbReference>
<dbReference type="SUPFAM" id="SSF48452">
    <property type="entry name" value="TPR-like"/>
    <property type="match status" value="1"/>
</dbReference>